<dbReference type="GO" id="GO:0051782">
    <property type="term" value="P:negative regulation of cell division"/>
    <property type="evidence" value="ECO:0007669"/>
    <property type="project" value="TreeGrafter"/>
</dbReference>
<name>A0A0D8BGJ1_9ACTN</name>
<dbReference type="GO" id="GO:0009898">
    <property type="term" value="C:cytoplasmic side of plasma membrane"/>
    <property type="evidence" value="ECO:0007669"/>
    <property type="project" value="TreeGrafter"/>
</dbReference>
<accession>A0A0D8BGJ1</accession>
<dbReference type="Proteomes" id="UP000032545">
    <property type="component" value="Unassembled WGS sequence"/>
</dbReference>
<dbReference type="SUPFAM" id="SSF52540">
    <property type="entry name" value="P-loop containing nucleoside triphosphate hydrolases"/>
    <property type="match status" value="1"/>
</dbReference>
<dbReference type="OrthoDB" id="4561190at2"/>
<dbReference type="NCBIfam" id="NF040564">
    <property type="entry name" value="SCO2523_fam"/>
    <property type="match status" value="1"/>
</dbReference>
<dbReference type="InterPro" id="IPR050625">
    <property type="entry name" value="ParA/MinD_ATPase"/>
</dbReference>
<dbReference type="GO" id="GO:0005829">
    <property type="term" value="C:cytosol"/>
    <property type="evidence" value="ECO:0007669"/>
    <property type="project" value="TreeGrafter"/>
</dbReference>
<gene>
    <name evidence="3" type="ORF">FF36_03087</name>
</gene>
<dbReference type="AlphaFoldDB" id="A0A0D8BGJ1"/>
<keyword evidence="1" id="KW-0547">Nucleotide-binding</keyword>
<dbReference type="Gene3D" id="3.40.50.300">
    <property type="entry name" value="P-loop containing nucleotide triphosphate hydrolases"/>
    <property type="match status" value="1"/>
</dbReference>
<organism evidence="3 4">
    <name type="scientific">Frankia torreyi</name>
    <dbReference type="NCBI Taxonomy" id="1856"/>
    <lineage>
        <taxon>Bacteria</taxon>
        <taxon>Bacillati</taxon>
        <taxon>Actinomycetota</taxon>
        <taxon>Actinomycetes</taxon>
        <taxon>Frankiales</taxon>
        <taxon>Frankiaceae</taxon>
        <taxon>Frankia</taxon>
    </lineage>
</organism>
<dbReference type="InterPro" id="IPR027417">
    <property type="entry name" value="P-loop_NTPase"/>
</dbReference>
<keyword evidence="2" id="KW-0067">ATP-binding</keyword>
<dbReference type="EMBL" id="JYFN01000022">
    <property type="protein sequence ID" value="KJE22557.1"/>
    <property type="molecule type" value="Genomic_DNA"/>
</dbReference>
<dbReference type="RefSeq" id="WP_044885695.1">
    <property type="nucleotide sequence ID" value="NZ_JYFN01000022.1"/>
</dbReference>
<dbReference type="PANTHER" id="PTHR43384">
    <property type="entry name" value="SEPTUM SITE-DETERMINING PROTEIN MIND HOMOLOG, CHLOROPLASTIC-RELATED"/>
    <property type="match status" value="1"/>
</dbReference>
<dbReference type="PATRIC" id="fig|1502723.3.peg.2481"/>
<proteinExistence type="predicted"/>
<dbReference type="GO" id="GO:0016887">
    <property type="term" value="F:ATP hydrolysis activity"/>
    <property type="evidence" value="ECO:0007669"/>
    <property type="project" value="TreeGrafter"/>
</dbReference>
<comment type="caution">
    <text evidence="3">The sequence shown here is derived from an EMBL/GenBank/DDBJ whole genome shotgun (WGS) entry which is preliminary data.</text>
</comment>
<reference evidence="3 4" key="2">
    <citation type="journal article" date="2016" name="Genome Announc.">
        <title>Permanent Draft Genome Sequences for Two Variants of Frankia sp. Strain CpI1, the First Frankia Strain Isolated from Root Nodules of Comptonia peregrina.</title>
        <authorList>
            <person name="Oshone R."/>
            <person name="Hurst S.G.IV."/>
            <person name="Abebe-Akele F."/>
            <person name="Simpson S."/>
            <person name="Morris K."/>
            <person name="Thomas W.K."/>
            <person name="Tisa L.S."/>
        </authorList>
    </citation>
    <scope>NUCLEOTIDE SEQUENCE [LARGE SCALE GENOMIC DNA]</scope>
    <source>
        <strain evidence="4">CpI1-S</strain>
    </source>
</reference>
<evidence type="ECO:0000256" key="2">
    <source>
        <dbReference type="ARBA" id="ARBA00022840"/>
    </source>
</evidence>
<dbReference type="GO" id="GO:0005524">
    <property type="term" value="F:ATP binding"/>
    <property type="evidence" value="ECO:0007669"/>
    <property type="project" value="UniProtKB-KW"/>
</dbReference>
<evidence type="ECO:0000256" key="1">
    <source>
        <dbReference type="ARBA" id="ARBA00022741"/>
    </source>
</evidence>
<dbReference type="PANTHER" id="PTHR43384:SF6">
    <property type="entry name" value="SEPTUM SITE-DETERMINING PROTEIN MIND HOMOLOG, CHLOROPLASTIC"/>
    <property type="match status" value="1"/>
</dbReference>
<protein>
    <submittedName>
        <fullName evidence="3">CobQ/CobB/MinD/ParA nucleotide binding domain-containing protein</fullName>
    </submittedName>
</protein>
<keyword evidence="4" id="KW-1185">Reference proteome</keyword>
<evidence type="ECO:0000313" key="3">
    <source>
        <dbReference type="EMBL" id="KJE22557.1"/>
    </source>
</evidence>
<reference evidence="4" key="1">
    <citation type="submission" date="2015-02" db="EMBL/GenBank/DDBJ databases">
        <title>Draft Genome of Frankia sp. CpI1-S.</title>
        <authorList>
            <person name="Oshone R.T."/>
            <person name="Ngom M."/>
            <person name="Ghodhbane-Gtari F."/>
            <person name="Gtari M."/>
            <person name="Morris K."/>
            <person name="Thomas K."/>
            <person name="Sen A."/>
            <person name="Tisa L.S."/>
        </authorList>
    </citation>
    <scope>NUCLEOTIDE SEQUENCE [LARGE SCALE GENOMIC DNA]</scope>
    <source>
        <strain evidence="4">CpI1-S</strain>
    </source>
</reference>
<sequence length="306" mass="33443">MILFATSDKGGTGRSVTSCNVALRCALQGSDVCYLDFDFGSPTAGAILHVDSATRGITGGRGLHSYLEGSVAAPAELDLWRHIERAELRPRPAGAGRLVLLPGDEGGGEFPTDDEMTDRCQRLLRRLAEEFELVIVDLSAGRSYALQLVLEVTARPALQAVVTRWLVFHRWTRQHIVAAAGLAYGEHGIVDTGAAKGHHRDRLHDSVRFVRTAVPDPDSSQFAGLLPTQAAWLQETDAELQKLAARRRIGRSVLLGSVPLDPVLQWREQLILDSDVWTLRIANPETSTALDDLAKNVLDDESWEGL</sequence>
<evidence type="ECO:0000313" key="4">
    <source>
        <dbReference type="Proteomes" id="UP000032545"/>
    </source>
</evidence>